<dbReference type="EMBL" id="JACJRF010000024">
    <property type="protein sequence ID" value="MBD2345384.1"/>
    <property type="molecule type" value="Genomic_DNA"/>
</dbReference>
<comment type="similarity">
    <text evidence="2">Belongs to the UPF0410 family.</text>
</comment>
<keyword evidence="4 7" id="KW-0812">Transmembrane</keyword>
<evidence type="ECO:0000256" key="2">
    <source>
        <dbReference type="ARBA" id="ARBA00011006"/>
    </source>
</evidence>
<keyword evidence="6 7" id="KW-0472">Membrane</keyword>
<organism evidence="8 9">
    <name type="scientific">Anabaena subtropica FACHB-260</name>
    <dbReference type="NCBI Taxonomy" id="2692884"/>
    <lineage>
        <taxon>Bacteria</taxon>
        <taxon>Bacillati</taxon>
        <taxon>Cyanobacteriota</taxon>
        <taxon>Cyanophyceae</taxon>
        <taxon>Nostocales</taxon>
        <taxon>Nostocaceae</taxon>
        <taxon>Anabaena</taxon>
    </lineage>
</organism>
<evidence type="ECO:0000256" key="6">
    <source>
        <dbReference type="ARBA" id="ARBA00023136"/>
    </source>
</evidence>
<feature type="transmembrane region" description="Helical" evidence="7">
    <location>
        <begin position="29"/>
        <end position="50"/>
    </location>
</feature>
<sequence length="91" mass="9163">MNIIAWIILGLIAGAIAKAIYPGRQGGGILGTMILGIIGALVGGTIVTLLDTGTLQLTAATLSISGIIVAIIGAIVAIFLWNLITGSSRSY</sequence>
<evidence type="ECO:0000256" key="7">
    <source>
        <dbReference type="SAM" id="Phobius"/>
    </source>
</evidence>
<dbReference type="RefSeq" id="WP_190407825.1">
    <property type="nucleotide sequence ID" value="NZ_JACJRF010000024.1"/>
</dbReference>
<evidence type="ECO:0000256" key="4">
    <source>
        <dbReference type="ARBA" id="ARBA00022692"/>
    </source>
</evidence>
<gene>
    <name evidence="8" type="ORF">H6G18_14670</name>
</gene>
<dbReference type="PANTHER" id="PTHR33884">
    <property type="entry name" value="UPF0410 PROTEIN YMGE"/>
    <property type="match status" value="1"/>
</dbReference>
<reference evidence="8 9" key="1">
    <citation type="journal article" date="2020" name="ISME J.">
        <title>Comparative genomics reveals insights into cyanobacterial evolution and habitat adaptation.</title>
        <authorList>
            <person name="Chen M.Y."/>
            <person name="Teng W.K."/>
            <person name="Zhao L."/>
            <person name="Hu C.X."/>
            <person name="Zhou Y.K."/>
            <person name="Han B.P."/>
            <person name="Song L.R."/>
            <person name="Shu W.S."/>
        </authorList>
    </citation>
    <scope>NUCLEOTIDE SEQUENCE [LARGE SCALE GENOMIC DNA]</scope>
    <source>
        <strain evidence="8 9">FACHB-260</strain>
    </source>
</reference>
<keyword evidence="9" id="KW-1185">Reference proteome</keyword>
<comment type="caution">
    <text evidence="8">The sequence shown here is derived from an EMBL/GenBank/DDBJ whole genome shotgun (WGS) entry which is preliminary data.</text>
</comment>
<feature type="transmembrane region" description="Helical" evidence="7">
    <location>
        <begin position="62"/>
        <end position="84"/>
    </location>
</feature>
<name>A0ABR8CQR6_9NOST</name>
<dbReference type="Pfam" id="PF04226">
    <property type="entry name" value="Transgly_assoc"/>
    <property type="match status" value="1"/>
</dbReference>
<keyword evidence="3" id="KW-1003">Cell membrane</keyword>
<dbReference type="InterPro" id="IPR007341">
    <property type="entry name" value="Transgly_assoc"/>
</dbReference>
<dbReference type="PANTHER" id="PTHR33884:SF3">
    <property type="entry name" value="UPF0410 PROTEIN YMGE"/>
    <property type="match status" value="1"/>
</dbReference>
<evidence type="ECO:0000313" key="9">
    <source>
        <dbReference type="Proteomes" id="UP000607281"/>
    </source>
</evidence>
<evidence type="ECO:0000313" key="8">
    <source>
        <dbReference type="EMBL" id="MBD2345384.1"/>
    </source>
</evidence>
<evidence type="ECO:0000256" key="3">
    <source>
        <dbReference type="ARBA" id="ARBA00022475"/>
    </source>
</evidence>
<dbReference type="Proteomes" id="UP000607281">
    <property type="component" value="Unassembled WGS sequence"/>
</dbReference>
<keyword evidence="5 7" id="KW-1133">Transmembrane helix</keyword>
<comment type="subcellular location">
    <subcellularLocation>
        <location evidence="1">Cell membrane</location>
        <topology evidence="1">Multi-pass membrane protein</topology>
    </subcellularLocation>
</comment>
<proteinExistence type="inferred from homology"/>
<accession>A0ABR8CQR6</accession>
<evidence type="ECO:0000256" key="1">
    <source>
        <dbReference type="ARBA" id="ARBA00004651"/>
    </source>
</evidence>
<evidence type="ECO:0000256" key="5">
    <source>
        <dbReference type="ARBA" id="ARBA00022989"/>
    </source>
</evidence>
<protein>
    <submittedName>
        <fullName evidence="8">GlsB/YeaQ/YmgE family stress response membrane protein</fullName>
    </submittedName>
</protein>